<dbReference type="AlphaFoldDB" id="A0A919JDA1"/>
<dbReference type="Gene3D" id="2.160.20.10">
    <property type="entry name" value="Single-stranded right-handed beta-helix, Pectin lyase-like"/>
    <property type="match status" value="1"/>
</dbReference>
<evidence type="ECO:0000256" key="3">
    <source>
        <dbReference type="ARBA" id="ARBA00022525"/>
    </source>
</evidence>
<dbReference type="EMBL" id="BOMM01000060">
    <property type="protein sequence ID" value="GIE15051.1"/>
    <property type="molecule type" value="Genomic_DNA"/>
</dbReference>
<comment type="similarity">
    <text evidence="8">Belongs to the polysaccharide lyase 9 family.</text>
</comment>
<dbReference type="GO" id="GO:0016837">
    <property type="term" value="F:carbon-oxygen lyase activity, acting on polysaccharides"/>
    <property type="evidence" value="ECO:0007669"/>
    <property type="project" value="TreeGrafter"/>
</dbReference>
<dbReference type="InterPro" id="IPR010496">
    <property type="entry name" value="AL/BT2_dom"/>
</dbReference>
<dbReference type="SUPFAM" id="SSF51126">
    <property type="entry name" value="Pectin lyase-like"/>
    <property type="match status" value="1"/>
</dbReference>
<proteinExistence type="inferred from homology"/>
<keyword evidence="3" id="KW-0964">Secreted</keyword>
<evidence type="ECO:0000256" key="6">
    <source>
        <dbReference type="ARBA" id="ARBA00022837"/>
    </source>
</evidence>
<dbReference type="InterPro" id="IPR011050">
    <property type="entry name" value="Pectin_lyase_fold/virulence"/>
</dbReference>
<dbReference type="Pfam" id="PF06439">
    <property type="entry name" value="3keto-disac_hyd"/>
    <property type="match status" value="1"/>
</dbReference>
<keyword evidence="5" id="KW-0732">Signal</keyword>
<dbReference type="InterPro" id="IPR012334">
    <property type="entry name" value="Pectin_lyas_fold"/>
</dbReference>
<accession>A0A919JDA1</accession>
<evidence type="ECO:0000256" key="7">
    <source>
        <dbReference type="ARBA" id="ARBA00023239"/>
    </source>
</evidence>
<dbReference type="RefSeq" id="WP_203821431.1">
    <property type="nucleotide sequence ID" value="NZ_BAAABP010000055.1"/>
</dbReference>
<evidence type="ECO:0000256" key="5">
    <source>
        <dbReference type="ARBA" id="ARBA00022729"/>
    </source>
</evidence>
<evidence type="ECO:0000256" key="1">
    <source>
        <dbReference type="ARBA" id="ARBA00001913"/>
    </source>
</evidence>
<name>A0A919JDA1_9ACTN</name>
<keyword evidence="12" id="KW-1185">Reference proteome</keyword>
<feature type="region of interest" description="Disordered" evidence="9">
    <location>
        <begin position="205"/>
        <end position="261"/>
    </location>
</feature>
<evidence type="ECO:0000256" key="8">
    <source>
        <dbReference type="ARBA" id="ARBA00038263"/>
    </source>
</evidence>
<dbReference type="PANTHER" id="PTHR40088:SF1">
    <property type="entry name" value="PECTATE LYASE PEL9"/>
    <property type="match status" value="1"/>
</dbReference>
<gene>
    <name evidence="11" type="ORF">Afe05nite_68910</name>
</gene>
<reference evidence="11" key="1">
    <citation type="submission" date="2021-01" db="EMBL/GenBank/DDBJ databases">
        <title>Whole genome shotgun sequence of Actinoplanes ferrugineus NBRC 15555.</title>
        <authorList>
            <person name="Komaki H."/>
            <person name="Tamura T."/>
        </authorList>
    </citation>
    <scope>NUCLEOTIDE SEQUENCE</scope>
    <source>
        <strain evidence="11">NBRC 15555</strain>
    </source>
</reference>
<evidence type="ECO:0000256" key="4">
    <source>
        <dbReference type="ARBA" id="ARBA00022723"/>
    </source>
</evidence>
<dbReference type="GO" id="GO:0046872">
    <property type="term" value="F:metal ion binding"/>
    <property type="evidence" value="ECO:0007669"/>
    <property type="project" value="UniProtKB-KW"/>
</dbReference>
<evidence type="ECO:0000256" key="2">
    <source>
        <dbReference type="ARBA" id="ARBA00004613"/>
    </source>
</evidence>
<organism evidence="11 12">
    <name type="scientific">Paractinoplanes ferrugineus</name>
    <dbReference type="NCBI Taxonomy" id="113564"/>
    <lineage>
        <taxon>Bacteria</taxon>
        <taxon>Bacillati</taxon>
        <taxon>Actinomycetota</taxon>
        <taxon>Actinomycetes</taxon>
        <taxon>Micromonosporales</taxon>
        <taxon>Micromonosporaceae</taxon>
        <taxon>Paractinoplanes</taxon>
    </lineage>
</organism>
<comment type="subcellular location">
    <subcellularLocation>
        <location evidence="2">Secreted</location>
    </subcellularLocation>
</comment>
<comment type="cofactor">
    <cofactor evidence="1">
        <name>Ca(2+)</name>
        <dbReference type="ChEBI" id="CHEBI:29108"/>
    </cofactor>
</comment>
<evidence type="ECO:0000313" key="12">
    <source>
        <dbReference type="Proteomes" id="UP000598174"/>
    </source>
</evidence>
<comment type="caution">
    <text evidence="11">The sequence shown here is derived from an EMBL/GenBank/DDBJ whole genome shotgun (WGS) entry which is preliminary data.</text>
</comment>
<dbReference type="GO" id="GO:0016787">
    <property type="term" value="F:hydrolase activity"/>
    <property type="evidence" value="ECO:0007669"/>
    <property type="project" value="InterPro"/>
</dbReference>
<feature type="domain" description="3-keto-alpha-glucoside-1,2-lyase/3-keto-2-hydroxy-glucal hydratase" evidence="10">
    <location>
        <begin position="46"/>
        <end position="205"/>
    </location>
</feature>
<dbReference type="Proteomes" id="UP000598174">
    <property type="component" value="Unassembled WGS sequence"/>
</dbReference>
<evidence type="ECO:0000259" key="10">
    <source>
        <dbReference type="Pfam" id="PF06439"/>
    </source>
</evidence>
<sequence>MTPHPRARRIRRLAGVGGLATLVAAGLFVTVTNAEAATVLSADFENGSTSGWSKSGGTWSIVSDGTRVLQQSDATSERARDFAGQTSWTNYSVQARVKATSFASGAGVVAIAARAAGATKMYRLSLTASNKVQLEAMNGSAVTVLGSLAQTISTSTFYTLKLSVNGTTISGTVNGTSVGSASDSTISSGRIGLLTEHAAGRFDDLVVDDAGGPAPTTAPTSPPTASPTVSPTASPTVPPTTPPTAGALYVAPGGTDSAAGTQAAPTTLASAVTRIAAGGTIYLRGGTYSYSATQTIAAGNNGTAAARKTLTAYPGETPVLNFSAQAEDPAARGLALNGNYWRVSGLVVERAGDNGIFVGGSDNIIERTVTRFNRDSGLQISRLASDTPSSQWPAGNLVLSAESHDNADSDGEDADGFAAKLTVGTGNVFRYAVSHNNIDDGWDLYTKSDTGAIAPVTIEDSLSYNNGTLSDGSQAGAGDRNGFKLGGEDIAVNHIVRRSFAVRNGKHGFTFNSNPGSMTIAHNVAVDNTQRNFNFDGGTSTFTGNTSCRTSSGTNDRIIGTADSSNQFWSGTNGSRCSAYTGALTWAFDSTGKLVVKFGGVVANP</sequence>
<keyword evidence="4" id="KW-0479">Metal-binding</keyword>
<keyword evidence="6" id="KW-0106">Calcium</keyword>
<evidence type="ECO:0000256" key="9">
    <source>
        <dbReference type="SAM" id="MobiDB-lite"/>
    </source>
</evidence>
<dbReference type="SUPFAM" id="SSF49899">
    <property type="entry name" value="Concanavalin A-like lectins/glucanases"/>
    <property type="match status" value="1"/>
</dbReference>
<evidence type="ECO:0000313" key="11">
    <source>
        <dbReference type="EMBL" id="GIE15051.1"/>
    </source>
</evidence>
<dbReference type="Gene3D" id="2.60.120.560">
    <property type="entry name" value="Exo-inulinase, domain 1"/>
    <property type="match status" value="1"/>
</dbReference>
<protein>
    <recommendedName>
        <fullName evidence="10">3-keto-alpha-glucoside-1,2-lyase/3-keto-2-hydroxy-glucal hydratase domain-containing protein</fullName>
    </recommendedName>
</protein>
<dbReference type="PANTHER" id="PTHR40088">
    <property type="entry name" value="PECTATE LYASE (EUROFUNG)"/>
    <property type="match status" value="1"/>
</dbReference>
<feature type="compositionally biased region" description="Low complexity" evidence="9">
    <location>
        <begin position="226"/>
        <end position="235"/>
    </location>
</feature>
<dbReference type="InterPro" id="IPR052052">
    <property type="entry name" value="Polysaccharide_Lyase_9"/>
</dbReference>
<dbReference type="InterPro" id="IPR013320">
    <property type="entry name" value="ConA-like_dom_sf"/>
</dbReference>
<dbReference type="GO" id="GO:0005576">
    <property type="term" value="C:extracellular region"/>
    <property type="evidence" value="ECO:0007669"/>
    <property type="project" value="UniProtKB-SubCell"/>
</dbReference>
<keyword evidence="7" id="KW-0456">Lyase</keyword>